<dbReference type="Pfam" id="PF11666">
    <property type="entry name" value="DUF2933"/>
    <property type="match status" value="1"/>
</dbReference>
<sequence length="88" mass="9806">MKNDKHQHGHGKHMILMLLGCLVPILVIVGLRYFNISSPVLSKAPFFLMILICPLMHLFMMKGMMGHGKDNCHGGSDEDNSEIEGSNK</sequence>
<feature type="transmembrane region" description="Helical" evidence="1">
    <location>
        <begin position="40"/>
        <end position="59"/>
    </location>
</feature>
<dbReference type="Proteomes" id="UP000186112">
    <property type="component" value="Unassembled WGS sequence"/>
</dbReference>
<evidence type="ECO:0000256" key="1">
    <source>
        <dbReference type="SAM" id="Phobius"/>
    </source>
</evidence>
<dbReference type="InterPro" id="IPR021682">
    <property type="entry name" value="DUF2933"/>
</dbReference>
<keyword evidence="1" id="KW-0812">Transmembrane</keyword>
<reference evidence="2 3" key="1">
    <citation type="submission" date="2016-02" db="EMBL/GenBank/DDBJ databases">
        <title>Genome sequence of Tissierella creatinophila DSM 6911.</title>
        <authorList>
            <person name="Poehlein A."/>
            <person name="Daniel R."/>
        </authorList>
    </citation>
    <scope>NUCLEOTIDE SEQUENCE [LARGE SCALE GENOMIC DNA]</scope>
    <source>
        <strain evidence="2 3">DSM 6911</strain>
    </source>
</reference>
<evidence type="ECO:0000313" key="3">
    <source>
        <dbReference type="Proteomes" id="UP000186112"/>
    </source>
</evidence>
<keyword evidence="3" id="KW-1185">Reference proteome</keyword>
<keyword evidence="1" id="KW-1133">Transmembrane helix</keyword>
<protein>
    <recommendedName>
        <fullName evidence="4">DUF2933 domain-containing protein</fullName>
    </recommendedName>
</protein>
<dbReference type="OrthoDB" id="2989509at2"/>
<dbReference type="RefSeq" id="WP_075727825.1">
    <property type="nucleotide sequence ID" value="NZ_LTDM01000053.1"/>
</dbReference>
<comment type="caution">
    <text evidence="2">The sequence shown here is derived from an EMBL/GenBank/DDBJ whole genome shotgun (WGS) entry which is preliminary data.</text>
</comment>
<accession>A0A1U7M3T1</accession>
<dbReference type="EMBL" id="LTDM01000053">
    <property type="protein sequence ID" value="OLS01972.1"/>
    <property type="molecule type" value="Genomic_DNA"/>
</dbReference>
<keyword evidence="1" id="KW-0472">Membrane</keyword>
<name>A0A1U7M3T1_TISCR</name>
<dbReference type="AlphaFoldDB" id="A0A1U7M3T1"/>
<gene>
    <name evidence="2" type="ORF">TICRE_21140</name>
</gene>
<proteinExistence type="predicted"/>
<feature type="transmembrane region" description="Helical" evidence="1">
    <location>
        <begin position="15"/>
        <end position="34"/>
    </location>
</feature>
<evidence type="ECO:0000313" key="2">
    <source>
        <dbReference type="EMBL" id="OLS01972.1"/>
    </source>
</evidence>
<evidence type="ECO:0008006" key="4">
    <source>
        <dbReference type="Google" id="ProtNLM"/>
    </source>
</evidence>
<organism evidence="2 3">
    <name type="scientific">Tissierella creatinophila DSM 6911</name>
    <dbReference type="NCBI Taxonomy" id="1123403"/>
    <lineage>
        <taxon>Bacteria</taxon>
        <taxon>Bacillati</taxon>
        <taxon>Bacillota</taxon>
        <taxon>Tissierellia</taxon>
        <taxon>Tissierellales</taxon>
        <taxon>Tissierellaceae</taxon>
        <taxon>Tissierella</taxon>
    </lineage>
</organism>